<comment type="caution">
    <text evidence="2">The sequence shown here is derived from an EMBL/GenBank/DDBJ whole genome shotgun (WGS) entry which is preliminary data.</text>
</comment>
<dbReference type="PROSITE" id="PS51257">
    <property type="entry name" value="PROKAR_LIPOPROTEIN"/>
    <property type="match status" value="1"/>
</dbReference>
<feature type="signal peptide" evidence="1">
    <location>
        <begin position="1"/>
        <end position="25"/>
    </location>
</feature>
<dbReference type="Gene3D" id="2.130.10.10">
    <property type="entry name" value="YVTN repeat-like/Quinoprotein amine dehydrogenase"/>
    <property type="match status" value="1"/>
</dbReference>
<dbReference type="EMBL" id="JACCBU010000001">
    <property type="protein sequence ID" value="NYE74574.1"/>
    <property type="molecule type" value="Genomic_DNA"/>
</dbReference>
<dbReference type="SUPFAM" id="SSF50969">
    <property type="entry name" value="YVTN repeat-like/Quinoprotein amine dehydrogenase"/>
    <property type="match status" value="1"/>
</dbReference>
<keyword evidence="1" id="KW-0732">Signal</keyword>
<organism evidence="2 3">
    <name type="scientific">Microlunatus parietis</name>
    <dbReference type="NCBI Taxonomy" id="682979"/>
    <lineage>
        <taxon>Bacteria</taxon>
        <taxon>Bacillati</taxon>
        <taxon>Actinomycetota</taxon>
        <taxon>Actinomycetes</taxon>
        <taxon>Propionibacteriales</taxon>
        <taxon>Propionibacteriaceae</taxon>
        <taxon>Microlunatus</taxon>
    </lineage>
</organism>
<evidence type="ECO:0000313" key="3">
    <source>
        <dbReference type="Proteomes" id="UP000569914"/>
    </source>
</evidence>
<gene>
    <name evidence="2" type="ORF">BKA15_005903</name>
</gene>
<name>A0A7Y9ID31_9ACTN</name>
<reference evidence="2 3" key="1">
    <citation type="submission" date="2020-07" db="EMBL/GenBank/DDBJ databases">
        <title>Sequencing the genomes of 1000 actinobacteria strains.</title>
        <authorList>
            <person name="Klenk H.-P."/>
        </authorList>
    </citation>
    <scope>NUCLEOTIDE SEQUENCE [LARGE SCALE GENOMIC DNA]</scope>
    <source>
        <strain evidence="2 3">DSM 22083</strain>
    </source>
</reference>
<evidence type="ECO:0000256" key="1">
    <source>
        <dbReference type="SAM" id="SignalP"/>
    </source>
</evidence>
<dbReference type="Proteomes" id="UP000569914">
    <property type="component" value="Unassembled WGS sequence"/>
</dbReference>
<keyword evidence="2" id="KW-0238">DNA-binding</keyword>
<sequence>MRKVRATLTAALAATLLAVAGCATPSEPAAPSGAGTERPEVTGPRISVSYNGGILVLDRDTLEPVADLKLPGFLRLNPAGDRRHLLVSTPDGFRVLDTGVEVKGHGDHDHFFAGEATLTDITYPAPEPGHVVRHAAKVALFSDGAGTVQVLDPAKITTPPGEPTWTAPAPHHGVAVPLPDGGLFVSVGTEEGRTGAQVLDSSLKEVATSDDCPDLHGEATAANGTVLAGCTDGVLLWKDGKFVKIDSPDEYGRIGNQAGSHRSDVVLGDYKTDPDAELEEPTRISLIDTETGKLRLVELGTSYTFRSLGRGPNGEALVLGTDGRLHVIDPDTGKITKQIKIIEPWREPVDWQDPRPTLLVEDDTAWVTDPATSTVHVIYLPGNKVVDSVELPQVPNEISGVGDRGH</sequence>
<keyword evidence="3" id="KW-1185">Reference proteome</keyword>
<protein>
    <submittedName>
        <fullName evidence="2">DNA-binding beta-propeller fold protein YncE</fullName>
    </submittedName>
</protein>
<dbReference type="GO" id="GO:0003677">
    <property type="term" value="F:DNA binding"/>
    <property type="evidence" value="ECO:0007669"/>
    <property type="project" value="UniProtKB-KW"/>
</dbReference>
<dbReference type="InterPro" id="IPR011044">
    <property type="entry name" value="Quino_amine_DH_bsu"/>
</dbReference>
<evidence type="ECO:0000313" key="2">
    <source>
        <dbReference type="EMBL" id="NYE74574.1"/>
    </source>
</evidence>
<dbReference type="InterPro" id="IPR015943">
    <property type="entry name" value="WD40/YVTN_repeat-like_dom_sf"/>
</dbReference>
<dbReference type="AlphaFoldDB" id="A0A7Y9ID31"/>
<proteinExistence type="predicted"/>
<dbReference type="NCBIfam" id="NF038015">
    <property type="entry name" value="AztD"/>
    <property type="match status" value="1"/>
</dbReference>
<accession>A0A7Y9ID31</accession>
<dbReference type="InterPro" id="IPR047697">
    <property type="entry name" value="AztD-like"/>
</dbReference>
<feature type="chain" id="PRO_5039216432" evidence="1">
    <location>
        <begin position="26"/>
        <end position="406"/>
    </location>
</feature>
<dbReference type="RefSeq" id="WP_179756982.1">
    <property type="nucleotide sequence ID" value="NZ_JACCBU010000001.1"/>
</dbReference>